<dbReference type="AlphaFoldDB" id="A0A8T2N1Q1"/>
<keyword evidence="4 14" id="KW-0732">Signal</keyword>
<accession>A0A8T2N1Q1</accession>
<keyword evidence="10" id="KW-0424">Laminin EGF-like domain</keyword>
<evidence type="ECO:0000256" key="9">
    <source>
        <dbReference type="ARBA" id="ARBA00023180"/>
    </source>
</evidence>
<dbReference type="InterPro" id="IPR013320">
    <property type="entry name" value="ConA-like_dom_sf"/>
</dbReference>
<dbReference type="InterPro" id="IPR009254">
    <property type="entry name" value="Laminin_aI"/>
</dbReference>
<dbReference type="Gene3D" id="2.10.25.10">
    <property type="entry name" value="Laminin"/>
    <property type="match status" value="1"/>
</dbReference>
<keyword evidence="8" id="KW-1015">Disulfide bond</keyword>
<dbReference type="Proteomes" id="UP000824540">
    <property type="component" value="Unassembled WGS sequence"/>
</dbReference>
<dbReference type="GO" id="GO:0030155">
    <property type="term" value="P:regulation of cell adhesion"/>
    <property type="evidence" value="ECO:0007669"/>
    <property type="project" value="InterPro"/>
</dbReference>
<dbReference type="SUPFAM" id="SSF49899">
    <property type="entry name" value="Concanavalin A-like lectins/glucanases"/>
    <property type="match status" value="3"/>
</dbReference>
<keyword evidence="17" id="KW-1185">Reference proteome</keyword>
<dbReference type="GO" id="GO:0005102">
    <property type="term" value="F:signaling receptor binding"/>
    <property type="evidence" value="ECO:0007669"/>
    <property type="project" value="InterPro"/>
</dbReference>
<evidence type="ECO:0000256" key="11">
    <source>
        <dbReference type="PROSITE-ProRule" id="PRU00122"/>
    </source>
</evidence>
<evidence type="ECO:0000256" key="10">
    <source>
        <dbReference type="ARBA" id="ARBA00023292"/>
    </source>
</evidence>
<feature type="domain" description="Laminin G" evidence="15">
    <location>
        <begin position="952"/>
        <end position="1118"/>
    </location>
</feature>
<reference evidence="16" key="1">
    <citation type="thesis" date="2021" institute="BYU ScholarsArchive" country="Provo, UT, USA">
        <title>Applications of and Algorithms for Genome Assembly and Genomic Analyses with an Emphasis on Marine Teleosts.</title>
        <authorList>
            <person name="Pickett B.D."/>
        </authorList>
    </citation>
    <scope>NUCLEOTIDE SEQUENCE</scope>
    <source>
        <strain evidence="16">HI-2016</strain>
    </source>
</reference>
<dbReference type="CDD" id="cd00110">
    <property type="entry name" value="LamG"/>
    <property type="match status" value="2"/>
</dbReference>
<evidence type="ECO:0000256" key="2">
    <source>
        <dbReference type="ARBA" id="ARBA00022525"/>
    </source>
</evidence>
<dbReference type="PANTHER" id="PTHR15036:SF67">
    <property type="entry name" value="LAMININ SUBUNIT ALPHA-LIKE PROTEIN"/>
    <property type="match status" value="1"/>
</dbReference>
<dbReference type="InterPro" id="IPR010307">
    <property type="entry name" value="Laminin_dom_II"/>
</dbReference>
<dbReference type="PROSITE" id="PS50025">
    <property type="entry name" value="LAM_G_DOMAIN"/>
    <property type="match status" value="1"/>
</dbReference>
<dbReference type="InterPro" id="IPR056863">
    <property type="entry name" value="LMN_ATRN_NET-like_EGF"/>
</dbReference>
<evidence type="ECO:0000256" key="7">
    <source>
        <dbReference type="ARBA" id="ARBA00022889"/>
    </source>
</evidence>
<keyword evidence="3" id="KW-0272">Extracellular matrix</keyword>
<feature type="signal peptide" evidence="14">
    <location>
        <begin position="1"/>
        <end position="27"/>
    </location>
</feature>
<dbReference type="GO" id="GO:0005576">
    <property type="term" value="C:extracellular region"/>
    <property type="evidence" value="ECO:0007669"/>
    <property type="project" value="UniProtKB-ARBA"/>
</dbReference>
<dbReference type="GO" id="GO:0007155">
    <property type="term" value="P:cell adhesion"/>
    <property type="evidence" value="ECO:0007669"/>
    <property type="project" value="UniProtKB-KW"/>
</dbReference>
<evidence type="ECO:0000256" key="13">
    <source>
        <dbReference type="SAM" id="MobiDB-lite"/>
    </source>
</evidence>
<feature type="coiled-coil region" evidence="12">
    <location>
        <begin position="551"/>
        <end position="601"/>
    </location>
</feature>
<evidence type="ECO:0000256" key="3">
    <source>
        <dbReference type="ARBA" id="ARBA00022530"/>
    </source>
</evidence>
<keyword evidence="7" id="KW-0130">Cell adhesion</keyword>
<feature type="region of interest" description="Disordered" evidence="13">
    <location>
        <begin position="636"/>
        <end position="655"/>
    </location>
</feature>
<dbReference type="PANTHER" id="PTHR15036">
    <property type="entry name" value="PIKACHURIN-LIKE PROTEIN"/>
    <property type="match status" value="1"/>
</dbReference>
<proteinExistence type="predicted"/>
<keyword evidence="9" id="KW-0325">Glycoprotein</keyword>
<organism evidence="16 17">
    <name type="scientific">Albula glossodonta</name>
    <name type="common">roundjaw bonefish</name>
    <dbReference type="NCBI Taxonomy" id="121402"/>
    <lineage>
        <taxon>Eukaryota</taxon>
        <taxon>Metazoa</taxon>
        <taxon>Chordata</taxon>
        <taxon>Craniata</taxon>
        <taxon>Vertebrata</taxon>
        <taxon>Euteleostomi</taxon>
        <taxon>Actinopterygii</taxon>
        <taxon>Neopterygii</taxon>
        <taxon>Teleostei</taxon>
        <taxon>Albuliformes</taxon>
        <taxon>Albulidae</taxon>
        <taxon>Albula</taxon>
    </lineage>
</organism>
<keyword evidence="6" id="KW-0084">Basement membrane</keyword>
<evidence type="ECO:0000256" key="8">
    <source>
        <dbReference type="ARBA" id="ARBA00023157"/>
    </source>
</evidence>
<keyword evidence="12" id="KW-0175">Coiled coil</keyword>
<evidence type="ECO:0000256" key="1">
    <source>
        <dbReference type="ARBA" id="ARBA00004302"/>
    </source>
</evidence>
<evidence type="ECO:0000313" key="16">
    <source>
        <dbReference type="EMBL" id="KAG9334345.1"/>
    </source>
</evidence>
<dbReference type="Pfam" id="PF24973">
    <property type="entry name" value="EGF_LMN_ATRN"/>
    <property type="match status" value="1"/>
</dbReference>
<keyword evidence="2" id="KW-0964">Secreted</keyword>
<evidence type="ECO:0000259" key="15">
    <source>
        <dbReference type="PROSITE" id="PS50025"/>
    </source>
</evidence>
<sequence>MRGDMVGIAGRLLVLCVLWGLCSQAGAGSDQSGNGHHGHHSHHTARVRIPRLQGRRETRICSRNNESCQFNTAGDHCERCKEGYYGNATQRTCRLCPCPFTVTSNRCAPGYYECKNCMEPNDPDAGDQCQECDKCEQTLLNDLEAMDEELDWLQGRLKNISGDHVRKYSSAVKSDGMKVKELEADVSTLHNDIHQLREKLARMLKEARRMVWEMELQNCSAQREAAQMEWEESLKLLQYVENNMTEPWVSNQDEADRIGSLLNQYGSNLRDLQEALRGAADNVGSAARQTKLNTATLEDLQERSKGLEKDHNEVAGLIAMASGQLQDIAKVIETLRGLKMVNAISQAASKEPIVVRAEEHAEELDRLAGEWRELVKNAMNSSDVRRAMDAIGAYKNITDAINAAEEAAWQAKEAAEKALSEVKKGGLPRKAKDVKGQANDLLTQAQDAQKDQNKTAEEQAALANRLDKAQRKTDTLQKDLASYLKELAGIKRGRFTRLLRYDIGATLETAKANVASANDTITNVTDRLDSIRDDLDKMNVTAPNLNLDGFLEDVNNTLRNLTDTLDQINSTEVDVPPSANMSESIRRVKELIQQARDAANRIPVPMDFSGDGYVELRPPTDLEDLKAYTDLVLSLQRPETPKRGDGKRRRRQKKADSSNMFVFYLGNKNTSKDYIGMMVEDNILYSVYKLGGSEKRIEVGTISESPSNPAIFDKVNFRRIYQDAKVDFIKSSSGPVSKTSQGNSARTLLQLDPGEAVFYMGGYPHANFTPPDSLRHAGYTGCIEFSSFNNKFMSLYNFRNAININKKDPCKRRKQEAVDRYFEGTGYAKGILKEPNAIYRFFQNVRSHSENALLFYMGNEIKDTDIGVIFLSQHEKLLVRVTGRDVITAPYTQEVFQSYYIGGLPPSLRERDNITSLPFKGCMKNIKVDNNIVQFEDELGVGHGCSALSLAIRDSEFSAGGYLSAPPGEFRLTGNVTISLGFRTTQNGGFLLKNKQGDNRIELLLDSGHVVFKFNKKVRKSKKTYKDGKWHYLTAEKQGSRIGLWVDEDDVRQDQASSKLALSVDQEVKLGQEFQGCLTNLYMRRPNALYQPDDLSFLTVSLLGPMPLPARRPELFDCFSPRPNALPNALYQPEDLSFFNSSGDVSLGFCPAERPPLSILANPERGHSARVRIFSTVAKCEFKRVFTFSLCARHTSLIN</sequence>
<dbReference type="CDD" id="cd00055">
    <property type="entry name" value="EGF_Lam"/>
    <property type="match status" value="1"/>
</dbReference>
<dbReference type="SMART" id="SM00282">
    <property type="entry name" value="LamG"/>
    <property type="match status" value="2"/>
</dbReference>
<dbReference type="Gene3D" id="2.60.120.200">
    <property type="match status" value="3"/>
</dbReference>
<dbReference type="EMBL" id="JAFBMS010000153">
    <property type="protein sequence ID" value="KAG9334345.1"/>
    <property type="molecule type" value="Genomic_DNA"/>
</dbReference>
<evidence type="ECO:0000256" key="4">
    <source>
        <dbReference type="ARBA" id="ARBA00022729"/>
    </source>
</evidence>
<protein>
    <recommendedName>
        <fullName evidence="15">Laminin G domain-containing protein</fullName>
    </recommendedName>
</protein>
<dbReference type="GO" id="GO:0030334">
    <property type="term" value="P:regulation of cell migration"/>
    <property type="evidence" value="ECO:0007669"/>
    <property type="project" value="InterPro"/>
</dbReference>
<dbReference type="SUPFAM" id="SSF57196">
    <property type="entry name" value="EGF/Laminin"/>
    <property type="match status" value="1"/>
</dbReference>
<dbReference type="Pfam" id="PF06008">
    <property type="entry name" value="Laminin_I"/>
    <property type="match status" value="1"/>
</dbReference>
<feature type="coiled-coil region" evidence="12">
    <location>
        <begin position="401"/>
        <end position="527"/>
    </location>
</feature>
<feature type="coiled-coil region" evidence="12">
    <location>
        <begin position="262"/>
        <end position="317"/>
    </location>
</feature>
<dbReference type="GO" id="GO:0045995">
    <property type="term" value="P:regulation of embryonic development"/>
    <property type="evidence" value="ECO:0007669"/>
    <property type="project" value="InterPro"/>
</dbReference>
<dbReference type="OrthoDB" id="5984158at2759"/>
<evidence type="ECO:0000256" key="12">
    <source>
        <dbReference type="SAM" id="Coils"/>
    </source>
</evidence>
<dbReference type="InterPro" id="IPR002049">
    <property type="entry name" value="LE_dom"/>
</dbReference>
<evidence type="ECO:0000313" key="17">
    <source>
        <dbReference type="Proteomes" id="UP000824540"/>
    </source>
</evidence>
<dbReference type="InterPro" id="IPR001791">
    <property type="entry name" value="Laminin_G"/>
</dbReference>
<comment type="subcellular location">
    <subcellularLocation>
        <location evidence="1">Secreted</location>
        <location evidence="1">Extracellular space</location>
        <location evidence="1">Extracellular matrix</location>
        <location evidence="1">Basement membrane</location>
    </subcellularLocation>
</comment>
<gene>
    <name evidence="16" type="ORF">JZ751_008231</name>
</gene>
<comment type="caution">
    <text evidence="11">Lacks conserved residue(s) required for the propagation of feature annotation.</text>
</comment>
<feature type="coiled-coil region" evidence="12">
    <location>
        <begin position="179"/>
        <end position="217"/>
    </location>
</feature>
<dbReference type="Pfam" id="PF06009">
    <property type="entry name" value="Laminin_II"/>
    <property type="match status" value="1"/>
</dbReference>
<dbReference type="InterPro" id="IPR050372">
    <property type="entry name" value="Neurexin-related_CASP"/>
</dbReference>
<feature type="chain" id="PRO_5035786467" description="Laminin G domain-containing protein" evidence="14">
    <location>
        <begin position="28"/>
        <end position="1199"/>
    </location>
</feature>
<keyword evidence="5" id="KW-0677">Repeat</keyword>
<comment type="caution">
    <text evidence="16">The sequence shown here is derived from an EMBL/GenBank/DDBJ whole genome shotgun (WGS) entry which is preliminary data.</text>
</comment>
<dbReference type="Pfam" id="PF02210">
    <property type="entry name" value="Laminin_G_2"/>
    <property type="match status" value="1"/>
</dbReference>
<name>A0A8T2N1Q1_9TELE</name>
<dbReference type="GO" id="GO:0005604">
    <property type="term" value="C:basement membrane"/>
    <property type="evidence" value="ECO:0007669"/>
    <property type="project" value="UniProtKB-SubCell"/>
</dbReference>
<evidence type="ECO:0000256" key="14">
    <source>
        <dbReference type="SAM" id="SignalP"/>
    </source>
</evidence>
<evidence type="ECO:0000256" key="5">
    <source>
        <dbReference type="ARBA" id="ARBA00022737"/>
    </source>
</evidence>
<evidence type="ECO:0000256" key="6">
    <source>
        <dbReference type="ARBA" id="ARBA00022869"/>
    </source>
</evidence>